<keyword evidence="6 11" id="KW-0413">Isomerase</keyword>
<evidence type="ECO:0000313" key="11">
    <source>
        <dbReference type="EMBL" id="KAA9111217.1"/>
    </source>
</evidence>
<dbReference type="InterPro" id="IPR016305">
    <property type="entry name" value="Mannose-6-P_Isomerase"/>
</dbReference>
<evidence type="ECO:0000256" key="5">
    <source>
        <dbReference type="ARBA" id="ARBA00022833"/>
    </source>
</evidence>
<evidence type="ECO:0000256" key="7">
    <source>
        <dbReference type="PIRSR" id="PIRSR001480-1"/>
    </source>
</evidence>
<dbReference type="Gene3D" id="1.10.441.10">
    <property type="entry name" value="Phosphomannose Isomerase, domain 2"/>
    <property type="match status" value="1"/>
</dbReference>
<dbReference type="GO" id="GO:0004476">
    <property type="term" value="F:mannose-6-phosphate isomerase activity"/>
    <property type="evidence" value="ECO:0007669"/>
    <property type="project" value="UniProtKB-EC"/>
</dbReference>
<dbReference type="PIRSF" id="PIRSF001480">
    <property type="entry name" value="Mannose-6-phosphate_isomerase"/>
    <property type="match status" value="1"/>
</dbReference>
<dbReference type="OrthoDB" id="9792649at2"/>
<feature type="compositionally biased region" description="Basic and acidic residues" evidence="9">
    <location>
        <begin position="403"/>
        <end position="412"/>
    </location>
</feature>
<feature type="active site" evidence="7">
    <location>
        <position position="281"/>
    </location>
</feature>
<evidence type="ECO:0000256" key="1">
    <source>
        <dbReference type="ARBA" id="ARBA00000757"/>
    </source>
</evidence>
<dbReference type="InterPro" id="IPR001250">
    <property type="entry name" value="Man6P_Isoase-1"/>
</dbReference>
<dbReference type="GO" id="GO:0008270">
    <property type="term" value="F:zinc ion binding"/>
    <property type="evidence" value="ECO:0007669"/>
    <property type="project" value="InterPro"/>
</dbReference>
<dbReference type="Proteomes" id="UP000325827">
    <property type="component" value="Unassembled WGS sequence"/>
</dbReference>
<accession>A0A5J5J4T3</accession>
<dbReference type="InterPro" id="IPR014710">
    <property type="entry name" value="RmlC-like_jellyroll"/>
</dbReference>
<dbReference type="PROSITE" id="PS00965">
    <property type="entry name" value="PMI_I_1"/>
    <property type="match status" value="1"/>
</dbReference>
<sequence length="412" mass="42400">MLAPLSNTPRDSAWGSPTLLAQLEGREPTGAPEAEVWFGDHPSSPALVEDGSGRALDAWLADEAGAAGVPARLPFLLKLLAAASTLSIQAHPSKAQAEEGFARENAAGVPRAASGRNYHDDNHKPEMIVALSERFEVLSGLRDLEATRDLLAELGERTDTGQGVAELRDRLGGADARGGADAAEGLASTIGWLLSGDAQHIVDDVIAAASAVSSERFAAELALSRRLAAEYPGDAGVVVALLMNLVTLRRGEAIFVPAGVLHAYQSGLGVEIMAASDNVLRGGLTPKNIDVEELIGVLDATTGPVSLLQPETVAPGVFRYAPPVDDFALVRVESSDDVVEVEISGVAIVLVTSGLVSVSGAKTTDAVTLRPGQALLSSSDESPLRIGGGEAFVAEPGAPADLGESRHADGAA</sequence>
<gene>
    <name evidence="11" type="primary">manA</name>
    <name evidence="11" type="ORF">F6B43_06380</name>
</gene>
<evidence type="ECO:0000256" key="6">
    <source>
        <dbReference type="ARBA" id="ARBA00023235"/>
    </source>
</evidence>
<feature type="binding site" evidence="8">
    <location>
        <position position="91"/>
    </location>
    <ligand>
        <name>Zn(2+)</name>
        <dbReference type="ChEBI" id="CHEBI:29105"/>
    </ligand>
</feature>
<dbReference type="Pfam" id="PF20511">
    <property type="entry name" value="PMI_typeI_cat"/>
    <property type="match status" value="1"/>
</dbReference>
<dbReference type="Gene3D" id="2.60.120.10">
    <property type="entry name" value="Jelly Rolls"/>
    <property type="match status" value="2"/>
</dbReference>
<comment type="cofactor">
    <cofactor evidence="8">
        <name>Zn(2+)</name>
        <dbReference type="ChEBI" id="CHEBI:29105"/>
    </cofactor>
    <text evidence="8">Binds 1 zinc ion per subunit.</text>
</comment>
<organism evidence="11 12">
    <name type="scientific">Microbacterium rhizomatis</name>
    <dbReference type="NCBI Taxonomy" id="1631477"/>
    <lineage>
        <taxon>Bacteria</taxon>
        <taxon>Bacillati</taxon>
        <taxon>Actinomycetota</taxon>
        <taxon>Actinomycetes</taxon>
        <taxon>Micrococcales</taxon>
        <taxon>Microbacteriaceae</taxon>
        <taxon>Microbacterium</taxon>
    </lineage>
</organism>
<dbReference type="GO" id="GO:0009298">
    <property type="term" value="P:GDP-mannose biosynthetic process"/>
    <property type="evidence" value="ECO:0007669"/>
    <property type="project" value="InterPro"/>
</dbReference>
<dbReference type="InterPro" id="IPR018050">
    <property type="entry name" value="Pmannose_isomerase-type1_CS"/>
</dbReference>
<dbReference type="RefSeq" id="WP_150447986.1">
    <property type="nucleotide sequence ID" value="NZ_VYSA01000001.1"/>
</dbReference>
<dbReference type="GO" id="GO:0005829">
    <property type="term" value="C:cytosol"/>
    <property type="evidence" value="ECO:0007669"/>
    <property type="project" value="TreeGrafter"/>
</dbReference>
<comment type="catalytic activity">
    <reaction evidence="1">
        <text>D-mannose 6-phosphate = D-fructose 6-phosphate</text>
        <dbReference type="Rhea" id="RHEA:12356"/>
        <dbReference type="ChEBI" id="CHEBI:58735"/>
        <dbReference type="ChEBI" id="CHEBI:61527"/>
        <dbReference type="EC" id="5.3.1.8"/>
    </reaction>
</comment>
<comment type="caution">
    <text evidence="11">The sequence shown here is derived from an EMBL/GenBank/DDBJ whole genome shotgun (WGS) entry which is preliminary data.</text>
</comment>
<feature type="region of interest" description="Disordered" evidence="9">
    <location>
        <begin position="388"/>
        <end position="412"/>
    </location>
</feature>
<comment type="similarity">
    <text evidence="2">Belongs to the mannose-6-phosphate isomerase type 1 family.</text>
</comment>
<dbReference type="PRINTS" id="PR00714">
    <property type="entry name" value="MAN6PISMRASE"/>
</dbReference>
<evidence type="ECO:0000256" key="3">
    <source>
        <dbReference type="ARBA" id="ARBA00011956"/>
    </source>
</evidence>
<name>A0A5J5J4T3_9MICO</name>
<evidence type="ECO:0000259" key="10">
    <source>
        <dbReference type="Pfam" id="PF20511"/>
    </source>
</evidence>
<evidence type="ECO:0000256" key="2">
    <source>
        <dbReference type="ARBA" id="ARBA00010772"/>
    </source>
</evidence>
<reference evidence="12" key="1">
    <citation type="submission" date="2019-09" db="EMBL/GenBank/DDBJ databases">
        <title>Mumia zhuanghuii sp. nov. isolated from the intestinal contents of plateau pika (Ochotona curzoniae) in the Qinghai-Tibet plateau of China.</title>
        <authorList>
            <person name="Tian Z."/>
        </authorList>
    </citation>
    <scope>NUCLEOTIDE SEQUENCE [LARGE SCALE GENOMIC DNA]</scope>
    <source>
        <strain evidence="12">JCM 30598</strain>
    </source>
</reference>
<feature type="binding site" evidence="8">
    <location>
        <position position="126"/>
    </location>
    <ligand>
        <name>Zn(2+)</name>
        <dbReference type="ChEBI" id="CHEBI:29105"/>
    </ligand>
</feature>
<dbReference type="PANTHER" id="PTHR10309">
    <property type="entry name" value="MANNOSE-6-PHOSPHATE ISOMERASE"/>
    <property type="match status" value="1"/>
</dbReference>
<keyword evidence="12" id="KW-1185">Reference proteome</keyword>
<dbReference type="PANTHER" id="PTHR10309:SF0">
    <property type="entry name" value="MANNOSE-6-PHOSPHATE ISOMERASE"/>
    <property type="match status" value="1"/>
</dbReference>
<dbReference type="NCBIfam" id="TIGR00218">
    <property type="entry name" value="manA"/>
    <property type="match status" value="1"/>
</dbReference>
<feature type="domain" description="Phosphomannose isomerase type I catalytic" evidence="10">
    <location>
        <begin position="4"/>
        <end position="143"/>
    </location>
</feature>
<keyword evidence="4 8" id="KW-0479">Metal-binding</keyword>
<dbReference type="SUPFAM" id="SSF51182">
    <property type="entry name" value="RmlC-like cupins"/>
    <property type="match status" value="1"/>
</dbReference>
<protein>
    <recommendedName>
        <fullName evidence="3">mannose-6-phosphate isomerase</fullName>
        <ecNumber evidence="3">5.3.1.8</ecNumber>
    </recommendedName>
</protein>
<dbReference type="CDD" id="cd07011">
    <property type="entry name" value="cupin_PMI_type_I_N"/>
    <property type="match status" value="1"/>
</dbReference>
<evidence type="ECO:0000313" key="12">
    <source>
        <dbReference type="Proteomes" id="UP000325827"/>
    </source>
</evidence>
<feature type="binding site" evidence="8">
    <location>
        <position position="262"/>
    </location>
    <ligand>
        <name>Zn(2+)</name>
        <dbReference type="ChEBI" id="CHEBI:29105"/>
    </ligand>
</feature>
<dbReference type="AlphaFoldDB" id="A0A5J5J4T3"/>
<dbReference type="InterPro" id="IPR011051">
    <property type="entry name" value="RmlC_Cupin_sf"/>
</dbReference>
<evidence type="ECO:0000256" key="9">
    <source>
        <dbReference type="SAM" id="MobiDB-lite"/>
    </source>
</evidence>
<evidence type="ECO:0000256" key="4">
    <source>
        <dbReference type="ARBA" id="ARBA00022723"/>
    </source>
</evidence>
<dbReference type="InterPro" id="IPR046457">
    <property type="entry name" value="PMI_typeI_cat"/>
</dbReference>
<dbReference type="GO" id="GO:0005975">
    <property type="term" value="P:carbohydrate metabolic process"/>
    <property type="evidence" value="ECO:0007669"/>
    <property type="project" value="InterPro"/>
</dbReference>
<feature type="binding site" evidence="8">
    <location>
        <position position="89"/>
    </location>
    <ligand>
        <name>Zn(2+)</name>
        <dbReference type="ChEBI" id="CHEBI:29105"/>
    </ligand>
</feature>
<keyword evidence="5 8" id="KW-0862">Zinc</keyword>
<evidence type="ECO:0000256" key="8">
    <source>
        <dbReference type="PIRSR" id="PIRSR001480-2"/>
    </source>
</evidence>
<dbReference type="EC" id="5.3.1.8" evidence="3"/>
<dbReference type="EMBL" id="VYSA01000001">
    <property type="protein sequence ID" value="KAA9111217.1"/>
    <property type="molecule type" value="Genomic_DNA"/>
</dbReference>
<proteinExistence type="inferred from homology"/>